<dbReference type="InterPro" id="IPR036259">
    <property type="entry name" value="MFS_trans_sf"/>
</dbReference>
<feature type="transmembrane region" description="Helical" evidence="4">
    <location>
        <begin position="316"/>
        <end position="335"/>
    </location>
</feature>
<dbReference type="Gene3D" id="1.20.1250.20">
    <property type="entry name" value="MFS general substrate transporter like domains"/>
    <property type="match status" value="2"/>
</dbReference>
<dbReference type="Pfam" id="PF07690">
    <property type="entry name" value="MFS_1"/>
    <property type="match status" value="1"/>
</dbReference>
<evidence type="ECO:0000256" key="4">
    <source>
        <dbReference type="SAM" id="Phobius"/>
    </source>
</evidence>
<protein>
    <submittedName>
        <fullName evidence="7">Mfs monocarboxylate</fullName>
    </submittedName>
</protein>
<evidence type="ECO:0000313" key="6">
    <source>
        <dbReference type="EMBL" id="CDH49178.1"/>
    </source>
</evidence>
<evidence type="ECO:0000313" key="8">
    <source>
        <dbReference type="Proteomes" id="UP000027586"/>
    </source>
</evidence>
<evidence type="ECO:0000259" key="5">
    <source>
        <dbReference type="PROSITE" id="PS50850"/>
    </source>
</evidence>
<accession>A0A068SHK8</accession>
<reference evidence="7 8" key="1">
    <citation type="submission" date="2013-08" db="EMBL/GenBank/DDBJ databases">
        <title>Gene expansion shapes genome architecture in the human pathogen Lichtheimia corymbifera: an evolutionary genomics analysis in the ancient terrestrial Mucorales (Mucoromycotina).</title>
        <authorList>
            <person name="Schwartze V.U."/>
            <person name="Winter S."/>
            <person name="Shelest E."/>
            <person name="Marcet-Houben M."/>
            <person name="Horn F."/>
            <person name="Wehner S."/>
            <person name="Hoffmann K."/>
            <person name="Riege K."/>
            <person name="Sammeth M."/>
            <person name="Nowrousian M."/>
            <person name="Valiante V."/>
            <person name="Linde J."/>
            <person name="Jacobsen I.D."/>
            <person name="Marz M."/>
            <person name="Brakhage A.A."/>
            <person name="Gabaldon T."/>
            <person name="Bocker S."/>
            <person name="Voigt K."/>
        </authorList>
    </citation>
    <scope>NUCLEOTIDE SEQUENCE [LARGE SCALE GENOMIC DNA]</scope>
    <source>
        <strain evidence="7">FSU 9682</strain>
        <strain evidence="8">JMRC:FSU:9682</strain>
    </source>
</reference>
<dbReference type="PANTHER" id="PTHR11360:SF284">
    <property type="entry name" value="EG:103B4.3 PROTEIN-RELATED"/>
    <property type="match status" value="1"/>
</dbReference>
<dbReference type="Proteomes" id="UP000027586">
    <property type="component" value="Unassembled WGS sequence"/>
</dbReference>
<dbReference type="SUPFAM" id="SSF103473">
    <property type="entry name" value="MFS general substrate transporter"/>
    <property type="match status" value="1"/>
</dbReference>
<feature type="transmembrane region" description="Helical" evidence="4">
    <location>
        <begin position="277"/>
        <end position="296"/>
    </location>
</feature>
<feature type="domain" description="Major facilitator superfamily (MFS) profile" evidence="5">
    <location>
        <begin position="281"/>
        <end position="469"/>
    </location>
</feature>
<keyword evidence="4" id="KW-1133">Transmembrane helix</keyword>
<feature type="region of interest" description="Disordered" evidence="3">
    <location>
        <begin position="1"/>
        <end position="28"/>
    </location>
</feature>
<feature type="transmembrane region" description="Helical" evidence="4">
    <location>
        <begin position="194"/>
        <end position="213"/>
    </location>
</feature>
<feature type="transmembrane region" description="Helical" evidence="4">
    <location>
        <begin position="347"/>
        <end position="364"/>
    </location>
</feature>
<feature type="compositionally biased region" description="Low complexity" evidence="3">
    <location>
        <begin position="9"/>
        <end position="28"/>
    </location>
</feature>
<dbReference type="InterPro" id="IPR050327">
    <property type="entry name" value="Proton-linked_MCT"/>
</dbReference>
<dbReference type="GO" id="GO:0022857">
    <property type="term" value="F:transmembrane transporter activity"/>
    <property type="evidence" value="ECO:0007669"/>
    <property type="project" value="InterPro"/>
</dbReference>
<evidence type="ECO:0000256" key="2">
    <source>
        <dbReference type="ARBA" id="ARBA00006727"/>
    </source>
</evidence>
<dbReference type="EMBL" id="CBTN010000002">
    <property type="protein sequence ID" value="CDH49178.1"/>
    <property type="molecule type" value="Genomic_DNA"/>
</dbReference>
<gene>
    <name evidence="6" type="ORF">LCOR_00932.1</name>
    <name evidence="7" type="ORF">LCOR_12163.1</name>
</gene>
<feature type="transmembrane region" description="Helical" evidence="4">
    <location>
        <begin position="370"/>
        <end position="390"/>
    </location>
</feature>
<comment type="similarity">
    <text evidence="2">Belongs to the major facilitator superfamily. Monocarboxylate porter (TC 2.A.1.13) family.</text>
</comment>
<feature type="transmembrane region" description="Helical" evidence="4">
    <location>
        <begin position="162"/>
        <end position="182"/>
    </location>
</feature>
<dbReference type="AlphaFoldDB" id="A0A068SHK8"/>
<evidence type="ECO:0000313" key="7">
    <source>
        <dbReference type="EMBL" id="CDH61387.1"/>
    </source>
</evidence>
<keyword evidence="8" id="KW-1185">Reference proteome</keyword>
<evidence type="ECO:0000256" key="1">
    <source>
        <dbReference type="ARBA" id="ARBA00004141"/>
    </source>
</evidence>
<keyword evidence="4" id="KW-0812">Transmembrane</keyword>
<proteinExistence type="inferred from homology"/>
<feature type="transmembrane region" description="Helical" evidence="4">
    <location>
        <begin position="233"/>
        <end position="256"/>
    </location>
</feature>
<organism evidence="7 8">
    <name type="scientific">Lichtheimia corymbifera JMRC:FSU:9682</name>
    <dbReference type="NCBI Taxonomy" id="1263082"/>
    <lineage>
        <taxon>Eukaryota</taxon>
        <taxon>Fungi</taxon>
        <taxon>Fungi incertae sedis</taxon>
        <taxon>Mucoromycota</taxon>
        <taxon>Mucoromycotina</taxon>
        <taxon>Mucoromycetes</taxon>
        <taxon>Mucorales</taxon>
        <taxon>Lichtheimiaceae</taxon>
        <taxon>Lichtheimia</taxon>
    </lineage>
</organism>
<dbReference type="PANTHER" id="PTHR11360">
    <property type="entry name" value="MONOCARBOXYLATE TRANSPORTER"/>
    <property type="match status" value="1"/>
</dbReference>
<feature type="transmembrane region" description="Helical" evidence="4">
    <location>
        <begin position="108"/>
        <end position="132"/>
    </location>
</feature>
<dbReference type="InterPro" id="IPR011701">
    <property type="entry name" value="MFS"/>
</dbReference>
<dbReference type="VEuPathDB" id="FungiDB:LCOR_12163.1"/>
<sequence length="469" mass="50563">MTTIDTANTDDSTTQQQSTGSVTSSTYTVTPVGSLHQNENKMRNSVDEGDTETTEGIRNPGWLTVLGTFIINFYTWGVLVSWGIFQVLQVVYNEKLYLDVYAGQTDEFRIAFVGTSASAIVLGMGLVSPWLVQYLGFRGMVALGAILCPLSMVLASFANELWMLYCTQGAMLGIGVGLCYTGSSTLPSYCFRRLRAFATGVAASGTCLGPMVFSPVIETLILHLGYRNALRVLGGIGIVLTGAGTILIRTCGISLHADQQQQDQQKAFDARSSNTKIFTWSYIFYLLHSFLAPFGYVAPIFVSPSYASAIGATPELASLCLSIVEGANGVARILFGWLGDHGCGRMNVVIATTFASGVFTMTLWQKADTVPVYMAYLVLFGLTSGVFSGLQPVIAAELVGYERIQQGVGLSYFLSMFGHLFGTSIVGMLHLDTGAWLAPILFAGTITLAASFAVLTTRILICRRVFVRL</sequence>
<dbReference type="OrthoDB" id="2213137at2759"/>
<feature type="transmembrane region" description="Helical" evidence="4">
    <location>
        <begin position="139"/>
        <end position="156"/>
    </location>
</feature>
<comment type="subcellular location">
    <subcellularLocation>
        <location evidence="1">Membrane</location>
        <topology evidence="1">Multi-pass membrane protein</topology>
    </subcellularLocation>
</comment>
<feature type="transmembrane region" description="Helical" evidence="4">
    <location>
        <begin position="410"/>
        <end position="430"/>
    </location>
</feature>
<name>A0A068SHK8_9FUNG</name>
<feature type="transmembrane region" description="Helical" evidence="4">
    <location>
        <begin position="62"/>
        <end position="88"/>
    </location>
</feature>
<feature type="transmembrane region" description="Helical" evidence="4">
    <location>
        <begin position="436"/>
        <end position="461"/>
    </location>
</feature>
<comment type="caution">
    <text evidence="7">The sequence shown here is derived from an EMBL/GenBank/DDBJ whole genome shotgun (WGS) entry which is preliminary data.</text>
</comment>
<dbReference type="EMBL" id="CBTN010000187">
    <property type="protein sequence ID" value="CDH61387.1"/>
    <property type="molecule type" value="Genomic_DNA"/>
</dbReference>
<keyword evidence="4" id="KW-0472">Membrane</keyword>
<dbReference type="PROSITE" id="PS50850">
    <property type="entry name" value="MFS"/>
    <property type="match status" value="1"/>
</dbReference>
<evidence type="ECO:0000256" key="3">
    <source>
        <dbReference type="SAM" id="MobiDB-lite"/>
    </source>
</evidence>
<dbReference type="VEuPathDB" id="FungiDB:LCOR_00932.1"/>
<dbReference type="GO" id="GO:0016020">
    <property type="term" value="C:membrane"/>
    <property type="evidence" value="ECO:0007669"/>
    <property type="project" value="UniProtKB-SubCell"/>
</dbReference>
<dbReference type="InterPro" id="IPR020846">
    <property type="entry name" value="MFS_dom"/>
</dbReference>